<feature type="transmembrane region" description="Helical" evidence="1">
    <location>
        <begin position="39"/>
        <end position="62"/>
    </location>
</feature>
<dbReference type="AlphaFoldDB" id="A0AAP0L5G6"/>
<evidence type="ECO:0000256" key="1">
    <source>
        <dbReference type="SAM" id="Phobius"/>
    </source>
</evidence>
<feature type="transmembrane region" description="Helical" evidence="1">
    <location>
        <begin position="83"/>
        <end position="103"/>
    </location>
</feature>
<evidence type="ECO:0000313" key="3">
    <source>
        <dbReference type="Proteomes" id="UP001420932"/>
    </source>
</evidence>
<keyword evidence="1" id="KW-0812">Transmembrane</keyword>
<dbReference type="EMBL" id="JBBNAF010000002">
    <property type="protein sequence ID" value="KAK9163485.1"/>
    <property type="molecule type" value="Genomic_DNA"/>
</dbReference>
<accession>A0AAP0L5G6</accession>
<keyword evidence="3" id="KW-1185">Reference proteome</keyword>
<keyword evidence="1" id="KW-1133">Transmembrane helix</keyword>
<organism evidence="2 3">
    <name type="scientific">Stephania yunnanensis</name>
    <dbReference type="NCBI Taxonomy" id="152371"/>
    <lineage>
        <taxon>Eukaryota</taxon>
        <taxon>Viridiplantae</taxon>
        <taxon>Streptophyta</taxon>
        <taxon>Embryophyta</taxon>
        <taxon>Tracheophyta</taxon>
        <taxon>Spermatophyta</taxon>
        <taxon>Magnoliopsida</taxon>
        <taxon>Ranunculales</taxon>
        <taxon>Menispermaceae</taxon>
        <taxon>Menispermoideae</taxon>
        <taxon>Cissampelideae</taxon>
        <taxon>Stephania</taxon>
    </lineage>
</organism>
<reference evidence="2 3" key="1">
    <citation type="submission" date="2024-01" db="EMBL/GenBank/DDBJ databases">
        <title>Genome assemblies of Stephania.</title>
        <authorList>
            <person name="Yang L."/>
        </authorList>
    </citation>
    <scope>NUCLEOTIDE SEQUENCE [LARGE SCALE GENOMIC DNA]</scope>
    <source>
        <strain evidence="2">YNDBR</strain>
        <tissue evidence="2">Leaf</tissue>
    </source>
</reference>
<proteinExistence type="predicted"/>
<comment type="caution">
    <text evidence="2">The sequence shown here is derived from an EMBL/GenBank/DDBJ whole genome shotgun (WGS) entry which is preliminary data.</text>
</comment>
<protein>
    <recommendedName>
        <fullName evidence="4">Transmembrane protein</fullName>
    </recommendedName>
</protein>
<keyword evidence="1" id="KW-0472">Membrane</keyword>
<name>A0AAP0L5G6_9MAGN</name>
<evidence type="ECO:0008006" key="4">
    <source>
        <dbReference type="Google" id="ProtNLM"/>
    </source>
</evidence>
<sequence>MHFYHLQKSMYCPFRSLAIPCDGIGWSTFELTTAPWCSLPLVLVCFSFSAAVRFLVFVRFLLLLRYDCVESAAFAATWLCVDYVNTAIIVQIVIGIMSTLLIIDYHVDVDSVTVVVGYVDSAFRTLSNPSTLSSSVVVDLFRNEP</sequence>
<dbReference type="Proteomes" id="UP001420932">
    <property type="component" value="Unassembled WGS sequence"/>
</dbReference>
<evidence type="ECO:0000313" key="2">
    <source>
        <dbReference type="EMBL" id="KAK9163485.1"/>
    </source>
</evidence>
<gene>
    <name evidence="2" type="ORF">Syun_004387</name>
</gene>